<evidence type="ECO:0000256" key="1">
    <source>
        <dbReference type="SAM" id="MobiDB-lite"/>
    </source>
</evidence>
<feature type="region of interest" description="Disordered" evidence="1">
    <location>
        <begin position="32"/>
        <end position="71"/>
    </location>
</feature>
<evidence type="ECO:0000313" key="3">
    <source>
        <dbReference type="Proteomes" id="UP001152519"/>
    </source>
</evidence>
<reference evidence="2" key="1">
    <citation type="submission" date="2021-05" db="EMBL/GenBank/DDBJ databases">
        <authorList>
            <person name="Arsene-Ploetze F."/>
        </authorList>
    </citation>
    <scope>NUCLEOTIDE SEQUENCE</scope>
    <source>
        <strain evidence="2">DSM 42138</strain>
    </source>
</reference>
<proteinExistence type="predicted"/>
<name>A0A9W4GRB8_9ACTN</name>
<accession>A0A9W4GRB8</accession>
<comment type="caution">
    <text evidence="2">The sequence shown here is derived from an EMBL/GenBank/DDBJ whole genome shotgun (WGS) entry which is preliminary data.</text>
</comment>
<dbReference type="AlphaFoldDB" id="A0A9W4GRB8"/>
<dbReference type="Proteomes" id="UP001152519">
    <property type="component" value="Unassembled WGS sequence"/>
</dbReference>
<organism evidence="2 3">
    <name type="scientific">Actinacidiphila cocklensis</name>
    <dbReference type="NCBI Taxonomy" id="887465"/>
    <lineage>
        <taxon>Bacteria</taxon>
        <taxon>Bacillati</taxon>
        <taxon>Actinomycetota</taxon>
        <taxon>Actinomycetes</taxon>
        <taxon>Kitasatosporales</taxon>
        <taxon>Streptomycetaceae</taxon>
        <taxon>Actinacidiphila</taxon>
    </lineage>
</organism>
<gene>
    <name evidence="2" type="ORF">SCOCK_270100</name>
</gene>
<keyword evidence="3" id="KW-1185">Reference proteome</keyword>
<sequence>MNCPFRAPREGRRAGNVVLGSAGAIPPCASAELPPPAAMRTSRGTFTPCADRVTHRPRAPAPHTTALRAVP</sequence>
<dbReference type="EMBL" id="CAJSLV010000056">
    <property type="protein sequence ID" value="CAG6394519.1"/>
    <property type="molecule type" value="Genomic_DNA"/>
</dbReference>
<evidence type="ECO:0000313" key="2">
    <source>
        <dbReference type="EMBL" id="CAG6394519.1"/>
    </source>
</evidence>
<protein>
    <submittedName>
        <fullName evidence="2">Uncharacterized protein</fullName>
    </submittedName>
</protein>